<protein>
    <submittedName>
        <fullName evidence="3">Uncharacterized protein</fullName>
    </submittedName>
</protein>
<feature type="region of interest" description="Disordered" evidence="1">
    <location>
        <begin position="148"/>
        <end position="173"/>
    </location>
</feature>
<feature type="region of interest" description="Disordered" evidence="1">
    <location>
        <begin position="97"/>
        <end position="132"/>
    </location>
</feature>
<organism evidence="2 3">
    <name type="scientific">Panagrolaimus davidi</name>
    <dbReference type="NCBI Taxonomy" id="227884"/>
    <lineage>
        <taxon>Eukaryota</taxon>
        <taxon>Metazoa</taxon>
        <taxon>Ecdysozoa</taxon>
        <taxon>Nematoda</taxon>
        <taxon>Chromadorea</taxon>
        <taxon>Rhabditida</taxon>
        <taxon>Tylenchina</taxon>
        <taxon>Panagrolaimomorpha</taxon>
        <taxon>Panagrolaimoidea</taxon>
        <taxon>Panagrolaimidae</taxon>
        <taxon>Panagrolaimus</taxon>
    </lineage>
</organism>
<keyword evidence="2" id="KW-1185">Reference proteome</keyword>
<name>A0A914QZF9_9BILA</name>
<proteinExistence type="predicted"/>
<dbReference type="Proteomes" id="UP000887578">
    <property type="component" value="Unplaced"/>
</dbReference>
<feature type="compositionally biased region" description="Low complexity" evidence="1">
    <location>
        <begin position="619"/>
        <end position="635"/>
    </location>
</feature>
<feature type="compositionally biased region" description="Polar residues" evidence="1">
    <location>
        <begin position="654"/>
        <end position="663"/>
    </location>
</feature>
<dbReference type="WBParaSite" id="PDA_v2.g9755.t1">
    <property type="protein sequence ID" value="PDA_v2.g9755.t1"/>
    <property type="gene ID" value="PDA_v2.g9755"/>
</dbReference>
<feature type="compositionally biased region" description="Polar residues" evidence="1">
    <location>
        <begin position="97"/>
        <end position="129"/>
    </location>
</feature>
<sequence>MYRSNFELSVVNDGQQHQVRWIFVLDGEDSTFADAVKEGCRRLNLDNNFDFVIYETSKFDNKQPIGRLRQQDEFVVPDKKYVIVERSVYDNDHVESLTSSSTQCYTPPRQIPSTSIRQSPSASTRQTPFASDLQAGPNAAETLIFSSSSTPHQSVTTRPSNNDPSLLFTPPRQPTVFHPSINSRQHGSSTVPESSSMILVNTPSPSAPRAAEPQTTPVVKFDFSRTHRITQFYLLHTTAVDTAFESYNPRQPLVFLNTNLYECFNQKPLVKAAVYILRSKADPQLNDAAHYVICQCLKDIMKADRPAYDISRAELEALPPMVNTLTSTTLFFNLTMKNHQGVLDRNIQRQRPTTPTRLPKLKHLSIDNLEETLEEASNRVIGVEDLSTLHEVYASTSTIRRTWIQKLWKEPDMDRGLVTFVLSKFPQIKTDVSLIHSDFVNITYNKRRQPANLCDKIRQCLPQIYEAASNANIEIPTFHGLHEKEFHAGKLLSNLIVKHTRCRSADYDRLVIDCTQSSDYHEGLRRKNAMGITSPVIVAVGTHPDVSFFIAVDDIPLKVHGHFADALQSFMEVVYVFNLVYDRQTTYITYFFEALMEFSSKNTAGRQILMNMLFPPTSSTQDDLQQHSSQQVQVLPSDSPSTPRITRKRPHSASLRQTQSQIQPLVELESPPSSPH</sequence>
<feature type="region of interest" description="Disordered" evidence="1">
    <location>
        <begin position="619"/>
        <end position="676"/>
    </location>
</feature>
<evidence type="ECO:0000313" key="2">
    <source>
        <dbReference type="Proteomes" id="UP000887578"/>
    </source>
</evidence>
<reference evidence="3" key="1">
    <citation type="submission" date="2022-11" db="UniProtKB">
        <authorList>
            <consortium name="WormBaseParasite"/>
        </authorList>
    </citation>
    <scope>IDENTIFICATION</scope>
</reference>
<dbReference type="AlphaFoldDB" id="A0A914QZF9"/>
<accession>A0A914QZF9</accession>
<evidence type="ECO:0000313" key="3">
    <source>
        <dbReference type="WBParaSite" id="PDA_v2.g9755.t1"/>
    </source>
</evidence>
<evidence type="ECO:0000256" key="1">
    <source>
        <dbReference type="SAM" id="MobiDB-lite"/>
    </source>
</evidence>
<feature type="compositionally biased region" description="Polar residues" evidence="1">
    <location>
        <begin position="148"/>
        <end position="164"/>
    </location>
</feature>